<proteinExistence type="predicted"/>
<dbReference type="Gene3D" id="3.30.70.20">
    <property type="match status" value="1"/>
</dbReference>
<organism evidence="6 7">
    <name type="scientific">Papillibacter cinnamivorans DSM 12816</name>
    <dbReference type="NCBI Taxonomy" id="1122930"/>
    <lineage>
        <taxon>Bacteria</taxon>
        <taxon>Bacillati</taxon>
        <taxon>Bacillota</taxon>
        <taxon>Clostridia</taxon>
        <taxon>Eubacteriales</taxon>
        <taxon>Oscillospiraceae</taxon>
        <taxon>Papillibacter</taxon>
    </lineage>
</organism>
<evidence type="ECO:0000313" key="7">
    <source>
        <dbReference type="Proteomes" id="UP000192790"/>
    </source>
</evidence>
<dbReference type="PROSITE" id="PS00198">
    <property type="entry name" value="4FE4S_FER_1"/>
    <property type="match status" value="1"/>
</dbReference>
<dbReference type="PANTHER" id="PTHR43122:SF1">
    <property type="entry name" value="IRON-SULFUR-BINDING PROTEIN"/>
    <property type="match status" value="1"/>
</dbReference>
<reference evidence="6 7" key="1">
    <citation type="submission" date="2017-04" db="EMBL/GenBank/DDBJ databases">
        <authorList>
            <person name="Afonso C.L."/>
            <person name="Miller P.J."/>
            <person name="Scott M.A."/>
            <person name="Spackman E."/>
            <person name="Goraichik I."/>
            <person name="Dimitrov K.M."/>
            <person name="Suarez D.L."/>
            <person name="Swayne D.E."/>
        </authorList>
    </citation>
    <scope>NUCLEOTIDE SEQUENCE [LARGE SCALE GENOMIC DNA]</scope>
    <source>
        <strain evidence="6 7">DSM 12816</strain>
    </source>
</reference>
<dbReference type="PANTHER" id="PTHR43122">
    <property type="entry name" value="FERREDOXIN SUBUNIT OF PYRUVATE:FLAVODOXIN OXIDOREDUCTASE-RELATED"/>
    <property type="match status" value="1"/>
</dbReference>
<protein>
    <submittedName>
        <fullName evidence="6">4Fe-4S dicluster domain-containing protein</fullName>
    </submittedName>
</protein>
<dbReference type="GO" id="GO:0016651">
    <property type="term" value="F:oxidoreductase activity, acting on NAD(P)H"/>
    <property type="evidence" value="ECO:0007669"/>
    <property type="project" value="UniProtKB-ARBA"/>
</dbReference>
<feature type="domain" description="4Fe-4S ferredoxin-type" evidence="5">
    <location>
        <begin position="224"/>
        <end position="244"/>
    </location>
</feature>
<dbReference type="GO" id="GO:0010181">
    <property type="term" value="F:FMN binding"/>
    <property type="evidence" value="ECO:0007669"/>
    <property type="project" value="InterPro"/>
</dbReference>
<feature type="domain" description="4Fe-4S ferredoxin-type" evidence="5">
    <location>
        <begin position="187"/>
        <end position="217"/>
    </location>
</feature>
<dbReference type="GO" id="GO:0046872">
    <property type="term" value="F:metal ion binding"/>
    <property type="evidence" value="ECO:0007669"/>
    <property type="project" value="UniProtKB-KW"/>
</dbReference>
<dbReference type="InterPro" id="IPR029039">
    <property type="entry name" value="Flavoprotein-like_sf"/>
</dbReference>
<dbReference type="InterPro" id="IPR017896">
    <property type="entry name" value="4Fe4S_Fe-S-bd"/>
</dbReference>
<accession>A0A1W2CUW6</accession>
<dbReference type="NCBIfam" id="NF038196">
    <property type="entry name" value="ferrodoxin_EFR1"/>
    <property type="match status" value="1"/>
</dbReference>
<dbReference type="RefSeq" id="WP_084235666.1">
    <property type="nucleotide sequence ID" value="NZ_FWXW01000013.1"/>
</dbReference>
<evidence type="ECO:0000259" key="5">
    <source>
        <dbReference type="PROSITE" id="PS51379"/>
    </source>
</evidence>
<dbReference type="EMBL" id="FWXW01000013">
    <property type="protein sequence ID" value="SMC88991.1"/>
    <property type="molecule type" value="Genomic_DNA"/>
</dbReference>
<evidence type="ECO:0000256" key="1">
    <source>
        <dbReference type="ARBA" id="ARBA00022723"/>
    </source>
</evidence>
<dbReference type="Gene3D" id="3.40.50.360">
    <property type="match status" value="1"/>
</dbReference>
<dbReference type="AlphaFoldDB" id="A0A1W2CUW6"/>
<evidence type="ECO:0000256" key="2">
    <source>
        <dbReference type="ARBA" id="ARBA00023004"/>
    </source>
</evidence>
<dbReference type="GO" id="GO:0051536">
    <property type="term" value="F:iron-sulfur cluster binding"/>
    <property type="evidence" value="ECO:0007669"/>
    <property type="project" value="UniProtKB-KW"/>
</dbReference>
<gene>
    <name evidence="6" type="ORF">SAMN02745168_0246</name>
</gene>
<feature type="domain" description="Flavodoxin-like" evidence="4">
    <location>
        <begin position="5"/>
        <end position="151"/>
    </location>
</feature>
<evidence type="ECO:0000313" key="6">
    <source>
        <dbReference type="EMBL" id="SMC88991.1"/>
    </source>
</evidence>
<dbReference type="SUPFAM" id="SSF52218">
    <property type="entry name" value="Flavoproteins"/>
    <property type="match status" value="1"/>
</dbReference>
<dbReference type="PROSITE" id="PS51379">
    <property type="entry name" value="4FE4S_FER_2"/>
    <property type="match status" value="2"/>
</dbReference>
<keyword evidence="3" id="KW-0411">Iron-sulfur</keyword>
<evidence type="ECO:0000256" key="3">
    <source>
        <dbReference type="ARBA" id="ARBA00023014"/>
    </source>
</evidence>
<keyword evidence="7" id="KW-1185">Reference proteome</keyword>
<dbReference type="InterPro" id="IPR047964">
    <property type="entry name" value="EFR1-like"/>
</dbReference>
<sequence>MKQNVTAMYFSPTGTTEKVVRGLAEFLAEGDTCKTRSFTLPEERKNPAVFGLDDLVVLGVPVYAGRVPNVLLPYLGTLEGNGARAVAITVYGNRNYDDALVELIDLLTSRGFRVAAAGAFVGEHSFSRTMGAGRPDGRDMEEVSRFAAKVKEKLEAGWEAPVSGAGCRPYRPYYRPKNPLGEFVDIRKVTPKTKETCTRCMICVNSCPMGSIDPEDPKRMIGICIKCGACVKKCPVGAKYYDDSNYLRHKEELEAQFTARRAPEWFV</sequence>
<dbReference type="STRING" id="1122930.SAMN02745168_0246"/>
<dbReference type="Proteomes" id="UP000192790">
    <property type="component" value="Unassembled WGS sequence"/>
</dbReference>
<name>A0A1W2CUW6_9FIRM</name>
<evidence type="ECO:0000259" key="4">
    <source>
        <dbReference type="PROSITE" id="PS50902"/>
    </source>
</evidence>
<keyword evidence="2" id="KW-0408">Iron</keyword>
<dbReference type="SUPFAM" id="SSF54862">
    <property type="entry name" value="4Fe-4S ferredoxins"/>
    <property type="match status" value="1"/>
</dbReference>
<dbReference type="InterPro" id="IPR017900">
    <property type="entry name" value="4Fe4S_Fe_S_CS"/>
</dbReference>
<keyword evidence="1" id="KW-0479">Metal-binding</keyword>
<dbReference type="Pfam" id="PF13187">
    <property type="entry name" value="Fer4_9"/>
    <property type="match status" value="1"/>
</dbReference>
<dbReference type="OrthoDB" id="9813995at2"/>
<dbReference type="PROSITE" id="PS50902">
    <property type="entry name" value="FLAVODOXIN_LIKE"/>
    <property type="match status" value="1"/>
</dbReference>
<dbReference type="InterPro" id="IPR008254">
    <property type="entry name" value="Flavodoxin/NO_synth"/>
</dbReference>